<organism evidence="2 3">
    <name type="scientific">Dothidotthia symphoricarpi CBS 119687</name>
    <dbReference type="NCBI Taxonomy" id="1392245"/>
    <lineage>
        <taxon>Eukaryota</taxon>
        <taxon>Fungi</taxon>
        <taxon>Dikarya</taxon>
        <taxon>Ascomycota</taxon>
        <taxon>Pezizomycotina</taxon>
        <taxon>Dothideomycetes</taxon>
        <taxon>Pleosporomycetidae</taxon>
        <taxon>Pleosporales</taxon>
        <taxon>Dothidotthiaceae</taxon>
        <taxon>Dothidotthia</taxon>
    </lineage>
</organism>
<dbReference type="InterPro" id="IPR032675">
    <property type="entry name" value="LRR_dom_sf"/>
</dbReference>
<dbReference type="RefSeq" id="XP_033528478.1">
    <property type="nucleotide sequence ID" value="XM_033661871.1"/>
</dbReference>
<accession>A0A6A6AU80</accession>
<proteinExistence type="predicted"/>
<reference evidence="2" key="1">
    <citation type="journal article" date="2020" name="Stud. Mycol.">
        <title>101 Dothideomycetes genomes: a test case for predicting lifestyles and emergence of pathogens.</title>
        <authorList>
            <person name="Haridas S."/>
            <person name="Albert R."/>
            <person name="Binder M."/>
            <person name="Bloem J."/>
            <person name="Labutti K."/>
            <person name="Salamov A."/>
            <person name="Andreopoulos B."/>
            <person name="Baker S."/>
            <person name="Barry K."/>
            <person name="Bills G."/>
            <person name="Bluhm B."/>
            <person name="Cannon C."/>
            <person name="Castanera R."/>
            <person name="Culley D."/>
            <person name="Daum C."/>
            <person name="Ezra D."/>
            <person name="Gonzalez J."/>
            <person name="Henrissat B."/>
            <person name="Kuo A."/>
            <person name="Liang C."/>
            <person name="Lipzen A."/>
            <person name="Lutzoni F."/>
            <person name="Magnuson J."/>
            <person name="Mondo S."/>
            <person name="Nolan M."/>
            <person name="Ohm R."/>
            <person name="Pangilinan J."/>
            <person name="Park H.-J."/>
            <person name="Ramirez L."/>
            <person name="Alfaro M."/>
            <person name="Sun H."/>
            <person name="Tritt A."/>
            <person name="Yoshinaga Y."/>
            <person name="Zwiers L.-H."/>
            <person name="Turgeon B."/>
            <person name="Goodwin S."/>
            <person name="Spatafora J."/>
            <person name="Crous P."/>
            <person name="Grigoriev I."/>
        </authorList>
    </citation>
    <scope>NUCLEOTIDE SEQUENCE</scope>
    <source>
        <strain evidence="2">CBS 119687</strain>
    </source>
</reference>
<dbReference type="Proteomes" id="UP000799771">
    <property type="component" value="Unassembled WGS sequence"/>
</dbReference>
<dbReference type="AlphaFoldDB" id="A0A6A6AU80"/>
<evidence type="ECO:0000313" key="2">
    <source>
        <dbReference type="EMBL" id="KAF2134091.1"/>
    </source>
</evidence>
<dbReference type="GO" id="GO:0019005">
    <property type="term" value="C:SCF ubiquitin ligase complex"/>
    <property type="evidence" value="ECO:0007669"/>
    <property type="project" value="TreeGrafter"/>
</dbReference>
<dbReference type="OrthoDB" id="2305901at2759"/>
<evidence type="ECO:0000256" key="1">
    <source>
        <dbReference type="SAM" id="MobiDB-lite"/>
    </source>
</evidence>
<evidence type="ECO:0000313" key="3">
    <source>
        <dbReference type="Proteomes" id="UP000799771"/>
    </source>
</evidence>
<sequence>MAATEALNNRHIVSRVLFQLAESKHKERQQRGPNYPVEFLEFRPTLLSSILVNKLWAEEGTSILWSRYPQLPALELMTYNRRQNYANKVERIFCVVSTHSNEDLSFLDGLNWPRLKCLELDIDWRTRGHSFRNMLHAGIESLELSGVQSGDSDYIAESVLPALFAPCKNLQKIHIGPHTVDAQDPVDAYALLTLLNAVPSIKEIRIMNTNFLGKDMLFTRLSQRPGLQALEIDLEPGLELLPYFSGPNALPSPFASLQRLKMVCYPEIALALPVHLPTLQEIQFDVARIPQQPVDFSDLNIFDDILNSLSQCPELRVLKINVGKLAIGFPAARLYPSLSGKSLVKLAASCSKLQDISISAFQPSSVNGSTISSRHFEAFCEKLPHLSSLCLNFHPTTATSLQDSALQSLGRYCPKLEVLRMGIPLQLPSLAKLDDILADDKGISSTTAVNHSKPITSTSSTLGGADLPRSKASSAKPKSHIQPLFPHVTRLTFARPKTALSAPSLVSRFKPVVDPKLEKDIVRSWAQPLLTHFPRLERLEAWGDSSGWDNYSLNYFLVMDKDEILASMWEFLSGLEQDLWLNDEEESAPMAVDTGCDIEHVNEQTGFESHGSGGDWEKASLMNEFPVNEQIAETRYMHPIHEEHEDLTMHTHPLALEDEGYCEGEGSEGNSVIVPAIMSTSIRPKQSAIRGVLKSMICTRIR</sequence>
<name>A0A6A6AU80_9PLEO</name>
<protein>
    <recommendedName>
        <fullName evidence="4">RNI-like protein</fullName>
    </recommendedName>
</protein>
<evidence type="ECO:0008006" key="4">
    <source>
        <dbReference type="Google" id="ProtNLM"/>
    </source>
</evidence>
<feature type="region of interest" description="Disordered" evidence="1">
    <location>
        <begin position="447"/>
        <end position="477"/>
    </location>
</feature>
<dbReference type="GO" id="GO:0031146">
    <property type="term" value="P:SCF-dependent proteasomal ubiquitin-dependent protein catabolic process"/>
    <property type="evidence" value="ECO:0007669"/>
    <property type="project" value="TreeGrafter"/>
</dbReference>
<feature type="compositionally biased region" description="Polar residues" evidence="1">
    <location>
        <begin position="447"/>
        <end position="462"/>
    </location>
</feature>
<keyword evidence="3" id="KW-1185">Reference proteome</keyword>
<dbReference type="Gene3D" id="3.80.10.10">
    <property type="entry name" value="Ribonuclease Inhibitor"/>
    <property type="match status" value="1"/>
</dbReference>
<dbReference type="GeneID" id="54402303"/>
<dbReference type="PANTHER" id="PTHR13318">
    <property type="entry name" value="PARTNER OF PAIRED, ISOFORM B-RELATED"/>
    <property type="match status" value="1"/>
</dbReference>
<dbReference type="EMBL" id="ML977498">
    <property type="protein sequence ID" value="KAF2134091.1"/>
    <property type="molecule type" value="Genomic_DNA"/>
</dbReference>
<dbReference type="SUPFAM" id="SSF52047">
    <property type="entry name" value="RNI-like"/>
    <property type="match status" value="1"/>
</dbReference>
<gene>
    <name evidence="2" type="ORF">P153DRAFT_104570</name>
</gene>